<dbReference type="Pfam" id="PF00023">
    <property type="entry name" value="Ank"/>
    <property type="match status" value="2"/>
</dbReference>
<dbReference type="PANTHER" id="PTHR24198">
    <property type="entry name" value="ANKYRIN REPEAT AND PROTEIN KINASE DOMAIN-CONTAINING PROTEIN"/>
    <property type="match status" value="1"/>
</dbReference>
<dbReference type="Gene3D" id="1.25.40.20">
    <property type="entry name" value="Ankyrin repeat-containing domain"/>
    <property type="match status" value="4"/>
</dbReference>
<keyword evidence="5" id="KW-1185">Reference proteome</keyword>
<name>A0A1J7ISX4_9PEZI</name>
<dbReference type="PROSITE" id="PS50297">
    <property type="entry name" value="ANK_REP_REGION"/>
    <property type="match status" value="4"/>
</dbReference>
<dbReference type="Pfam" id="PF13637">
    <property type="entry name" value="Ank_4"/>
    <property type="match status" value="1"/>
</dbReference>
<dbReference type="Proteomes" id="UP000182658">
    <property type="component" value="Unassembled WGS sequence"/>
</dbReference>
<dbReference type="SMART" id="SM00248">
    <property type="entry name" value="ANK"/>
    <property type="match status" value="17"/>
</dbReference>
<feature type="repeat" description="ANK" evidence="3">
    <location>
        <begin position="1215"/>
        <end position="1241"/>
    </location>
</feature>
<feature type="repeat" description="ANK" evidence="3">
    <location>
        <begin position="1016"/>
        <end position="1048"/>
    </location>
</feature>
<dbReference type="SUPFAM" id="SSF48403">
    <property type="entry name" value="Ankyrin repeat"/>
    <property type="match status" value="3"/>
</dbReference>
<keyword evidence="1" id="KW-0677">Repeat</keyword>
<feature type="repeat" description="ANK" evidence="3">
    <location>
        <begin position="736"/>
        <end position="768"/>
    </location>
</feature>
<keyword evidence="2 3" id="KW-0040">ANK repeat</keyword>
<organism evidence="4 5">
    <name type="scientific">Coniochaeta ligniaria NRRL 30616</name>
    <dbReference type="NCBI Taxonomy" id="1408157"/>
    <lineage>
        <taxon>Eukaryota</taxon>
        <taxon>Fungi</taxon>
        <taxon>Dikarya</taxon>
        <taxon>Ascomycota</taxon>
        <taxon>Pezizomycotina</taxon>
        <taxon>Sordariomycetes</taxon>
        <taxon>Sordariomycetidae</taxon>
        <taxon>Coniochaetales</taxon>
        <taxon>Coniochaetaceae</taxon>
        <taxon>Coniochaeta</taxon>
    </lineage>
</organism>
<reference evidence="4 5" key="1">
    <citation type="submission" date="2016-10" db="EMBL/GenBank/DDBJ databases">
        <title>Draft genome sequence of Coniochaeta ligniaria NRRL30616, a lignocellulolytic fungus for bioabatement of inhibitors in plant biomass hydrolysates.</title>
        <authorList>
            <consortium name="DOE Joint Genome Institute"/>
            <person name="Jimenez D.J."/>
            <person name="Hector R.E."/>
            <person name="Riley R."/>
            <person name="Sun H."/>
            <person name="Grigoriev I.V."/>
            <person name="Van Elsas J.D."/>
            <person name="Nichols N.N."/>
        </authorList>
    </citation>
    <scope>NUCLEOTIDE SEQUENCE [LARGE SCALE GENOMIC DNA]</scope>
    <source>
        <strain evidence="4 5">NRRL 30616</strain>
    </source>
</reference>
<accession>A0A1J7ISX4</accession>
<evidence type="ECO:0000313" key="4">
    <source>
        <dbReference type="EMBL" id="OIW30759.1"/>
    </source>
</evidence>
<evidence type="ECO:0000256" key="1">
    <source>
        <dbReference type="ARBA" id="ARBA00022737"/>
    </source>
</evidence>
<dbReference type="SUPFAM" id="SSF48452">
    <property type="entry name" value="TPR-like"/>
    <property type="match status" value="1"/>
</dbReference>
<dbReference type="STRING" id="1408157.A0A1J7ISX4"/>
<dbReference type="EMBL" id="KV875096">
    <property type="protein sequence ID" value="OIW30759.1"/>
    <property type="molecule type" value="Genomic_DNA"/>
</dbReference>
<evidence type="ECO:0000256" key="3">
    <source>
        <dbReference type="PROSITE-ProRule" id="PRU00023"/>
    </source>
</evidence>
<feature type="repeat" description="ANK" evidence="3">
    <location>
        <begin position="769"/>
        <end position="801"/>
    </location>
</feature>
<dbReference type="InterPro" id="IPR036770">
    <property type="entry name" value="Ankyrin_rpt-contain_sf"/>
</dbReference>
<proteinExistence type="predicted"/>
<dbReference type="PANTHER" id="PTHR24198:SF194">
    <property type="entry name" value="INVERSIN-A"/>
    <property type="match status" value="1"/>
</dbReference>
<feature type="repeat" description="ANK" evidence="3">
    <location>
        <begin position="877"/>
        <end position="909"/>
    </location>
</feature>
<dbReference type="AlphaFoldDB" id="A0A1J7ISX4"/>
<gene>
    <name evidence="4" type="ORF">CONLIGDRAFT_290048</name>
</gene>
<evidence type="ECO:0000256" key="2">
    <source>
        <dbReference type="ARBA" id="ARBA00023043"/>
    </source>
</evidence>
<dbReference type="InterPro" id="IPR011990">
    <property type="entry name" value="TPR-like_helical_dom_sf"/>
</dbReference>
<sequence length="1241" mass="134930">MDPLTIATSSASVASLCVKTVYTLTKWSYEVAGIDTLLSGLRDEIESVQNVVSSLNQAINNQQPGTAGIFCNVNNGTTLWAQVARSIADAERVLQALDKIMQKFDVKSSGVFKKITKQFKMSLESGEIGTLRQRLVLINSALNLPLQMLNLQVHVQRAENDDSLARVLTEKIGDIESSILVIQRSLSKQDHAPAPSLVDDKDIHGHIKDLAETAEGFASDASIVMANSSSSGTVRGFPVREYATPKAPGRDHVSNFITATLSVYGKPQPKEKHLHILDWIPPRTPNSLGEGSSNETYTELGGDLNRLDSAMDDLEVELHGKRLAKGISLLEGRNFEDAAEFFSRALKRMEKSSAALEVQPLINDVKLLLARSLIGQKRDAEAVQVLTTLVEATDSSDDVFNFSAKHALAELALHNRDVEKAENLCLEVVKGRRRLFGTTNTACYSSIKLLIDIYKALGEPDEVELWKSLLPPSELPRHDRFILCDKELRRLCSVGQADAAAAMGVRFLKDNYEIKPFWQWNEKDLEARWTEMTTNIRIGNGFAGWSAGMCALLFLVMVTPTGADSEIEYLLRHGAIIDATFAIPKRSQGKLDSNWNDCTCLMLAALHGRANTVTTLLQLGAVHSEGMEANKKAPIAAAHTASAFAAAGGHFRLMQELAAHGLGSDQPVTYPNAALQYALMFDQTTIAEWLIQQGMTAPYEQSCGGTMMHTVAENGSMGCMDMLILRGEKVSSKDRDGEEPIHSAARYGTPAAIACLLQNGADIEAQGWHNWTPLLAASGEGNVSCGEFLISQGANVNALTPSRNTVLTLAIDNDRASFVRMIVEKAPSHFESWMLDQSSPWPPVHLATSRGGLEVLQVLLDAAPVSWQIDKPLAAEKNNTLLDYAVKEGKTDCAEMLVKHGASVLSSHGRSTPIHRASSAGNIDMLRILLPALPAGHTIDIPGVNQCIPLLSAIDNDRLECAEFLLDKGASPLCKDTDGWTAIHGASSKGYTELLRAMISALPPDHTTLDIHGGRYDRTPLMIAAVGGSLACVELLLASGASDLTRGRAGWAAAHYAAYNGHADVLQLFLERNPWQVYDPRKAGTTLMEQAVAGGRVETVQQLLGLGVPMFHDAAIRRHGVAVYWGSLKYLIDGSLKYLIDGDGDDDGEGPDPVPMARLLSELYAKHCPRWAKKQDRWSNTWYRDTLRAAITHSNAPLVEILLDAGFHVNNPFDDGQTPLAAAVKGGSDEVVQLLRRRGAK</sequence>
<dbReference type="PROSITE" id="PS50088">
    <property type="entry name" value="ANK_REPEAT"/>
    <property type="match status" value="5"/>
</dbReference>
<protein>
    <submittedName>
        <fullName evidence="4">Ankyrin</fullName>
    </submittedName>
</protein>
<evidence type="ECO:0000313" key="5">
    <source>
        <dbReference type="Proteomes" id="UP000182658"/>
    </source>
</evidence>
<dbReference type="OrthoDB" id="10252171at2759"/>
<dbReference type="Gene3D" id="1.25.40.10">
    <property type="entry name" value="Tetratricopeptide repeat domain"/>
    <property type="match status" value="1"/>
</dbReference>
<dbReference type="Pfam" id="PF12796">
    <property type="entry name" value="Ank_2"/>
    <property type="match status" value="1"/>
</dbReference>
<dbReference type="InterPro" id="IPR002110">
    <property type="entry name" value="Ankyrin_rpt"/>
</dbReference>
<dbReference type="InParanoid" id="A0A1J7ISX4"/>